<reference evidence="1 2" key="1">
    <citation type="submission" date="2019-03" db="EMBL/GenBank/DDBJ databases">
        <title>Complete genome sequence of Ferrigenium kumadai strain An22, a microaerophilic iron-oxidizing bacterium isolated from a paddy field soil.</title>
        <authorList>
            <person name="Watanabe T."/>
            <person name="Asakawa S."/>
        </authorList>
    </citation>
    <scope>NUCLEOTIDE SEQUENCE [LARGE SCALE GENOMIC DNA]</scope>
    <source>
        <strain evidence="1 2">An22</strain>
    </source>
</reference>
<keyword evidence="2" id="KW-1185">Reference proteome</keyword>
<protein>
    <submittedName>
        <fullName evidence="1">Uncharacterized protein</fullName>
    </submittedName>
</protein>
<dbReference type="KEGG" id="fku:FGKAn22_13960"/>
<accession>A0AAN1SZ06</accession>
<gene>
    <name evidence="1" type="ORF">FGKAn22_13960</name>
</gene>
<organism evidence="1 2">
    <name type="scientific">Ferrigenium kumadai</name>
    <dbReference type="NCBI Taxonomy" id="1682490"/>
    <lineage>
        <taxon>Bacteria</taxon>
        <taxon>Pseudomonadati</taxon>
        <taxon>Pseudomonadota</taxon>
        <taxon>Betaproteobacteria</taxon>
        <taxon>Nitrosomonadales</taxon>
        <taxon>Gallionellaceae</taxon>
        <taxon>Ferrigenium</taxon>
    </lineage>
</organism>
<evidence type="ECO:0000313" key="2">
    <source>
        <dbReference type="Proteomes" id="UP001319121"/>
    </source>
</evidence>
<dbReference type="EMBL" id="AP019536">
    <property type="protein sequence ID" value="BBI99703.1"/>
    <property type="molecule type" value="Genomic_DNA"/>
</dbReference>
<dbReference type="AlphaFoldDB" id="A0AAN1SZ06"/>
<name>A0AAN1SZ06_9PROT</name>
<dbReference type="Proteomes" id="UP001319121">
    <property type="component" value="Chromosome"/>
</dbReference>
<proteinExistence type="predicted"/>
<evidence type="ECO:0000313" key="1">
    <source>
        <dbReference type="EMBL" id="BBI99703.1"/>
    </source>
</evidence>
<sequence length="68" mass="8204">MTHTQRQQLANELGINENVAYMSQTRLVRNVQIRRGNEPCFSTEKRYNCEEDCEWSRSCRKLRAVWLR</sequence>